<dbReference type="EMBL" id="JACVVK020000208">
    <property type="protein sequence ID" value="KAK7484560.1"/>
    <property type="molecule type" value="Genomic_DNA"/>
</dbReference>
<gene>
    <name evidence="2" type="ORF">BaRGS_00024192</name>
</gene>
<proteinExistence type="predicted"/>
<comment type="caution">
    <text evidence="2">The sequence shown here is derived from an EMBL/GenBank/DDBJ whole genome shotgun (WGS) entry which is preliminary data.</text>
</comment>
<protein>
    <submittedName>
        <fullName evidence="2">Uncharacterized protein</fullName>
    </submittedName>
</protein>
<reference evidence="2 3" key="1">
    <citation type="journal article" date="2023" name="Sci. Data">
        <title>Genome assembly of the Korean intertidal mud-creeper Batillaria attramentaria.</title>
        <authorList>
            <person name="Patra A.K."/>
            <person name="Ho P.T."/>
            <person name="Jun S."/>
            <person name="Lee S.J."/>
            <person name="Kim Y."/>
            <person name="Won Y.J."/>
        </authorList>
    </citation>
    <scope>NUCLEOTIDE SEQUENCE [LARGE SCALE GENOMIC DNA]</scope>
    <source>
        <strain evidence="2">Wonlab-2016</strain>
    </source>
</reference>
<feature type="region of interest" description="Disordered" evidence="1">
    <location>
        <begin position="106"/>
        <end position="139"/>
    </location>
</feature>
<name>A0ABD0KBV1_9CAEN</name>
<organism evidence="2 3">
    <name type="scientific">Batillaria attramentaria</name>
    <dbReference type="NCBI Taxonomy" id="370345"/>
    <lineage>
        <taxon>Eukaryota</taxon>
        <taxon>Metazoa</taxon>
        <taxon>Spiralia</taxon>
        <taxon>Lophotrochozoa</taxon>
        <taxon>Mollusca</taxon>
        <taxon>Gastropoda</taxon>
        <taxon>Caenogastropoda</taxon>
        <taxon>Sorbeoconcha</taxon>
        <taxon>Cerithioidea</taxon>
        <taxon>Batillariidae</taxon>
        <taxon>Batillaria</taxon>
    </lineage>
</organism>
<accession>A0ABD0KBV1</accession>
<sequence length="184" mass="20277">MVEPRFRLTWSVTGAERYAPPYIGHRHAATHTARGVKAPSPVAHFLIPFGLRVLAPRTWPTTTSPAAVLPVLPLGAHPGREILAREVRTDVFYSLPRNVPIGDIFPVDDSATSTPSGGEEITPSEPGGHRKTVTDTSFSTPTKLTSQTFKSSPLLYLGRRCNRHRDHVVVWRGEVVLPRFLTLT</sequence>
<evidence type="ECO:0000313" key="3">
    <source>
        <dbReference type="Proteomes" id="UP001519460"/>
    </source>
</evidence>
<keyword evidence="3" id="KW-1185">Reference proteome</keyword>
<evidence type="ECO:0000313" key="2">
    <source>
        <dbReference type="EMBL" id="KAK7484560.1"/>
    </source>
</evidence>
<dbReference type="AlphaFoldDB" id="A0ABD0KBV1"/>
<dbReference type="Proteomes" id="UP001519460">
    <property type="component" value="Unassembled WGS sequence"/>
</dbReference>
<evidence type="ECO:0000256" key="1">
    <source>
        <dbReference type="SAM" id="MobiDB-lite"/>
    </source>
</evidence>